<dbReference type="Proteomes" id="UP000320390">
    <property type="component" value="Chromosome"/>
</dbReference>
<reference evidence="3 4" key="1">
    <citation type="submission" date="2019-02" db="EMBL/GenBank/DDBJ databases">
        <title>Deep-cultivation of Planctomycetes and their phenomic and genomic characterization uncovers novel biology.</title>
        <authorList>
            <person name="Wiegand S."/>
            <person name="Jogler M."/>
            <person name="Boedeker C."/>
            <person name="Pinto D."/>
            <person name="Vollmers J."/>
            <person name="Rivas-Marin E."/>
            <person name="Kohn T."/>
            <person name="Peeters S.H."/>
            <person name="Heuer A."/>
            <person name="Rast P."/>
            <person name="Oberbeckmann S."/>
            <person name="Bunk B."/>
            <person name="Jeske O."/>
            <person name="Meyerdierks A."/>
            <person name="Storesund J.E."/>
            <person name="Kallscheuer N."/>
            <person name="Luecker S."/>
            <person name="Lage O.M."/>
            <person name="Pohl T."/>
            <person name="Merkel B.J."/>
            <person name="Hornburger P."/>
            <person name="Mueller R.-W."/>
            <person name="Bruemmer F."/>
            <person name="Labrenz M."/>
            <person name="Spormann A.M."/>
            <person name="Op den Camp H."/>
            <person name="Overmann J."/>
            <person name="Amann R."/>
            <person name="Jetten M.S.M."/>
            <person name="Mascher T."/>
            <person name="Medema M.H."/>
            <person name="Devos D.P."/>
            <person name="Kaster A.-K."/>
            <person name="Ovreas L."/>
            <person name="Rohde M."/>
            <person name="Galperin M.Y."/>
            <person name="Jogler C."/>
        </authorList>
    </citation>
    <scope>NUCLEOTIDE SEQUENCE [LARGE SCALE GENOMIC DNA]</scope>
    <source>
        <strain evidence="3 4">Poly30</strain>
    </source>
</reference>
<organism evidence="3 4">
    <name type="scientific">Saltatorellus ferox</name>
    <dbReference type="NCBI Taxonomy" id="2528018"/>
    <lineage>
        <taxon>Bacteria</taxon>
        <taxon>Pseudomonadati</taxon>
        <taxon>Planctomycetota</taxon>
        <taxon>Planctomycetia</taxon>
        <taxon>Planctomycetia incertae sedis</taxon>
        <taxon>Saltatorellus</taxon>
    </lineage>
</organism>
<name>A0A518EUH2_9BACT</name>
<dbReference type="SUPFAM" id="SSF56214">
    <property type="entry name" value="4'-phosphopantetheinyl transferase"/>
    <property type="match status" value="2"/>
</dbReference>
<dbReference type="Pfam" id="PF01648">
    <property type="entry name" value="ACPS"/>
    <property type="match status" value="1"/>
</dbReference>
<dbReference type="GO" id="GO:0000287">
    <property type="term" value="F:magnesium ion binding"/>
    <property type="evidence" value="ECO:0007669"/>
    <property type="project" value="InterPro"/>
</dbReference>
<dbReference type="InterPro" id="IPR037143">
    <property type="entry name" value="4-PPantetheinyl_Trfase_dom_sf"/>
</dbReference>
<dbReference type="EMBL" id="CP036434">
    <property type="protein sequence ID" value="QDV07711.1"/>
    <property type="molecule type" value="Genomic_DNA"/>
</dbReference>
<protein>
    <submittedName>
        <fullName evidence="3">Holo-(Acyl carrier protein) synthase 2</fullName>
    </submittedName>
</protein>
<evidence type="ECO:0000313" key="4">
    <source>
        <dbReference type="Proteomes" id="UP000320390"/>
    </source>
</evidence>
<gene>
    <name evidence="3" type="ORF">Poly30_32410</name>
</gene>
<keyword evidence="1" id="KW-0808">Transferase</keyword>
<dbReference type="Gene3D" id="3.90.470.20">
    <property type="entry name" value="4'-phosphopantetheinyl transferase domain"/>
    <property type="match status" value="2"/>
</dbReference>
<evidence type="ECO:0000256" key="1">
    <source>
        <dbReference type="ARBA" id="ARBA00022679"/>
    </source>
</evidence>
<evidence type="ECO:0000259" key="2">
    <source>
        <dbReference type="Pfam" id="PF01648"/>
    </source>
</evidence>
<proteinExistence type="predicted"/>
<evidence type="ECO:0000313" key="3">
    <source>
        <dbReference type="EMBL" id="QDV07711.1"/>
    </source>
</evidence>
<dbReference type="GO" id="GO:0008897">
    <property type="term" value="F:holo-[acyl-carrier-protein] synthase activity"/>
    <property type="evidence" value="ECO:0007669"/>
    <property type="project" value="InterPro"/>
</dbReference>
<accession>A0A518EUH2</accession>
<keyword evidence="4" id="KW-1185">Reference proteome</keyword>
<dbReference type="AlphaFoldDB" id="A0A518EUH2"/>
<dbReference type="InterPro" id="IPR008278">
    <property type="entry name" value="4-PPantetheinyl_Trfase_dom"/>
</dbReference>
<feature type="domain" description="4'-phosphopantetheinyl transferase" evidence="2">
    <location>
        <begin position="109"/>
        <end position="177"/>
    </location>
</feature>
<sequence>MSHTVADELNHATLPSAAHLAGAGEELLIAVVRPTPHQESTRPAPERVAAQRAASRAALREAARLAACPDTQFQKSGERGRPIPTASGWHWSISHDATFVAAVLSRRGPLGIDLERIALRRRLLVERVADTNERAELGETADHALDAFGFARLWTSKEAVLKAEQIGLPGLTECKLTGLDGEWRTRLTYRGEPRSVVHTRIGSHLVSLSSTAPFRRVLWDRPAES</sequence>